<organism evidence="1 2">
    <name type="scientific">Romanomermis culicivorax</name>
    <name type="common">Nematode worm</name>
    <dbReference type="NCBI Taxonomy" id="13658"/>
    <lineage>
        <taxon>Eukaryota</taxon>
        <taxon>Metazoa</taxon>
        <taxon>Ecdysozoa</taxon>
        <taxon>Nematoda</taxon>
        <taxon>Enoplea</taxon>
        <taxon>Dorylaimia</taxon>
        <taxon>Mermithida</taxon>
        <taxon>Mermithoidea</taxon>
        <taxon>Mermithidae</taxon>
        <taxon>Romanomermis</taxon>
    </lineage>
</organism>
<proteinExistence type="predicted"/>
<dbReference type="AlphaFoldDB" id="A0A915KQ93"/>
<name>A0A915KQ93_ROMCU</name>
<reference evidence="2" key="1">
    <citation type="submission" date="2022-11" db="UniProtKB">
        <authorList>
            <consortium name="WormBaseParasite"/>
        </authorList>
    </citation>
    <scope>IDENTIFICATION</scope>
</reference>
<protein>
    <submittedName>
        <fullName evidence="2">Uncharacterized protein</fullName>
    </submittedName>
</protein>
<sequence length="47" mass="4846">MKIDEDHVVTPAVRNIDIADVGVAAALIVGDSAVIDEGVGENGFQKP</sequence>
<evidence type="ECO:0000313" key="2">
    <source>
        <dbReference type="WBParaSite" id="nRc.2.0.1.t41052-RA"/>
    </source>
</evidence>
<keyword evidence="1" id="KW-1185">Reference proteome</keyword>
<evidence type="ECO:0000313" key="1">
    <source>
        <dbReference type="Proteomes" id="UP000887565"/>
    </source>
</evidence>
<accession>A0A915KQ93</accession>
<dbReference type="Proteomes" id="UP000887565">
    <property type="component" value="Unplaced"/>
</dbReference>
<dbReference type="WBParaSite" id="nRc.2.0.1.t41052-RA">
    <property type="protein sequence ID" value="nRc.2.0.1.t41052-RA"/>
    <property type="gene ID" value="nRc.2.0.1.g41052"/>
</dbReference>